<dbReference type="InterPro" id="IPR026591">
    <property type="entry name" value="Sirtuin_cat_small_dom_sf"/>
</dbReference>
<evidence type="ECO:0000256" key="1">
    <source>
        <dbReference type="ARBA" id="ARBA00012928"/>
    </source>
</evidence>
<keyword evidence="4" id="KW-0479">Metal-binding</keyword>
<dbReference type="NCBIfam" id="NF003738">
    <property type="entry name" value="PRK05333.1"/>
    <property type="match status" value="1"/>
</dbReference>
<feature type="binding site" evidence="4">
    <location>
        <position position="145"/>
    </location>
    <ligand>
        <name>Zn(2+)</name>
        <dbReference type="ChEBI" id="CHEBI:29105"/>
    </ligand>
</feature>
<feature type="domain" description="Deacetylase sirtuin-type" evidence="5">
    <location>
        <begin position="16"/>
        <end position="293"/>
    </location>
</feature>
<feature type="binding site" evidence="4">
    <location>
        <position position="198"/>
    </location>
    <ligand>
        <name>Zn(2+)</name>
        <dbReference type="ChEBI" id="CHEBI:29105"/>
    </ligand>
</feature>
<organism evidence="6 7">
    <name type="scientific">Marinobacter halodurans</name>
    <dbReference type="NCBI Taxonomy" id="2528979"/>
    <lineage>
        <taxon>Bacteria</taxon>
        <taxon>Pseudomonadati</taxon>
        <taxon>Pseudomonadota</taxon>
        <taxon>Gammaproteobacteria</taxon>
        <taxon>Pseudomonadales</taxon>
        <taxon>Marinobacteraceae</taxon>
        <taxon>Marinobacter</taxon>
    </lineage>
</organism>
<proteinExistence type="predicted"/>
<evidence type="ECO:0000259" key="5">
    <source>
        <dbReference type="PROSITE" id="PS50305"/>
    </source>
</evidence>
<evidence type="ECO:0000256" key="4">
    <source>
        <dbReference type="PROSITE-ProRule" id="PRU00236"/>
    </source>
</evidence>
<keyword evidence="2" id="KW-0808">Transferase</keyword>
<sequence length="302" mass="33905">MYWSSSMTTDPALEVNELSRQAGEQLSAFIQHHPNLLILTGAGVSTDSGIPDYRDGKGAWKRKQPVQHQSFMTQDEVRRRYWGRSLIGWPVIRNARPNPAHFLVAEFERRAHTRLVVTQNVDRLHQRAGSRSVLDLHGRADEVICMDCGYRCNRDEVHERCSDMNPDYRHFTATTAPDGDADLEVDFSDFRVADCPRCGGILKPDVVFFGDFVPKQRVTQALDVLRESDGLLVIGSSLMVYSGFRFCRYAREWGKPMATLNLGRTRADDISTLKLDARIGETLQAALAHLPVPAYGPGTGSK</sequence>
<gene>
    <name evidence="6" type="ORF">EZI54_12060</name>
</gene>
<evidence type="ECO:0000256" key="2">
    <source>
        <dbReference type="ARBA" id="ARBA00022679"/>
    </source>
</evidence>
<feature type="active site" description="Proton acceptor" evidence="4">
    <location>
        <position position="137"/>
    </location>
</feature>
<dbReference type="EC" id="2.3.1.286" evidence="1"/>
<dbReference type="InterPro" id="IPR029035">
    <property type="entry name" value="DHS-like_NAD/FAD-binding_dom"/>
</dbReference>
<dbReference type="PANTHER" id="PTHR11085">
    <property type="entry name" value="NAD-DEPENDENT PROTEIN DEACYLASE SIRTUIN-5, MITOCHONDRIAL-RELATED"/>
    <property type="match status" value="1"/>
</dbReference>
<dbReference type="SUPFAM" id="SSF52467">
    <property type="entry name" value="DHS-like NAD/FAD-binding domain"/>
    <property type="match status" value="1"/>
</dbReference>
<keyword evidence="3" id="KW-0520">NAD</keyword>
<dbReference type="InterPro" id="IPR050134">
    <property type="entry name" value="NAD-dep_sirtuin_deacylases"/>
</dbReference>
<comment type="caution">
    <text evidence="6">The sequence shown here is derived from an EMBL/GenBank/DDBJ whole genome shotgun (WGS) entry which is preliminary data.</text>
</comment>
<dbReference type="EMBL" id="SJDL01000017">
    <property type="protein sequence ID" value="TBW55182.1"/>
    <property type="molecule type" value="Genomic_DNA"/>
</dbReference>
<keyword evidence="7" id="KW-1185">Reference proteome</keyword>
<dbReference type="Proteomes" id="UP000313645">
    <property type="component" value="Unassembled WGS sequence"/>
</dbReference>
<evidence type="ECO:0000313" key="7">
    <source>
        <dbReference type="Proteomes" id="UP000313645"/>
    </source>
</evidence>
<evidence type="ECO:0000256" key="3">
    <source>
        <dbReference type="ARBA" id="ARBA00023027"/>
    </source>
</evidence>
<reference evidence="6 7" key="1">
    <citation type="submission" date="2019-02" db="EMBL/GenBank/DDBJ databases">
        <title>Marinobacter halodurans sp. nov., a marine bacterium isolated from sea tidal flat.</title>
        <authorList>
            <person name="Yoo Y."/>
            <person name="Lee D.W."/>
            <person name="Kim B.S."/>
            <person name="Kim J.-J."/>
        </authorList>
    </citation>
    <scope>NUCLEOTIDE SEQUENCE [LARGE SCALE GENOMIC DNA]</scope>
    <source>
        <strain evidence="6 7">YJ-S3-2</strain>
    </source>
</reference>
<accession>A0ABY1ZJT9</accession>
<evidence type="ECO:0000313" key="6">
    <source>
        <dbReference type="EMBL" id="TBW55182.1"/>
    </source>
</evidence>
<keyword evidence="4" id="KW-0862">Zinc</keyword>
<dbReference type="Gene3D" id="3.30.1600.10">
    <property type="entry name" value="SIR2/SIRT2 'Small Domain"/>
    <property type="match status" value="1"/>
</dbReference>
<feature type="binding site" evidence="4">
    <location>
        <position position="195"/>
    </location>
    <ligand>
        <name>Zn(2+)</name>
        <dbReference type="ChEBI" id="CHEBI:29105"/>
    </ligand>
</feature>
<dbReference type="PANTHER" id="PTHR11085:SF10">
    <property type="entry name" value="NAD-DEPENDENT PROTEIN DEACYLASE SIRTUIN-5, MITOCHONDRIAL-RELATED"/>
    <property type="match status" value="1"/>
</dbReference>
<name>A0ABY1ZJT9_9GAMM</name>
<feature type="binding site" evidence="4">
    <location>
        <position position="148"/>
    </location>
    <ligand>
        <name>Zn(2+)</name>
        <dbReference type="ChEBI" id="CHEBI:29105"/>
    </ligand>
</feature>
<dbReference type="InterPro" id="IPR026590">
    <property type="entry name" value="Ssirtuin_cat_dom"/>
</dbReference>
<dbReference type="PROSITE" id="PS50305">
    <property type="entry name" value="SIRTUIN"/>
    <property type="match status" value="1"/>
</dbReference>
<dbReference type="InterPro" id="IPR003000">
    <property type="entry name" value="Sirtuin"/>
</dbReference>
<dbReference type="Gene3D" id="3.40.50.1220">
    <property type="entry name" value="TPP-binding domain"/>
    <property type="match status" value="1"/>
</dbReference>
<protein>
    <recommendedName>
        <fullName evidence="1">protein acetyllysine N-acetyltransferase</fullName>
        <ecNumber evidence="1">2.3.1.286</ecNumber>
    </recommendedName>
</protein>
<dbReference type="Pfam" id="PF02146">
    <property type="entry name" value="SIR2"/>
    <property type="match status" value="1"/>
</dbReference>